<evidence type="ECO:0000256" key="1">
    <source>
        <dbReference type="SAM" id="SignalP"/>
    </source>
</evidence>
<dbReference type="OrthoDB" id="6431331at2759"/>
<dbReference type="InterPro" id="IPR029058">
    <property type="entry name" value="AB_hydrolase_fold"/>
</dbReference>
<comment type="caution">
    <text evidence="3">The sequence shown here is derived from an EMBL/GenBank/DDBJ whole genome shotgun (WGS) entry which is preliminary data.</text>
</comment>
<keyword evidence="1" id="KW-0732">Signal</keyword>
<dbReference type="SUPFAM" id="SSF53474">
    <property type="entry name" value="alpha/beta-Hydrolases"/>
    <property type="match status" value="1"/>
</dbReference>
<reference evidence="4" key="1">
    <citation type="journal article" date="2023" name="Commun. Biol.">
        <title>Genome analysis of Parmales, the sister group of diatoms, reveals the evolutionary specialization of diatoms from phago-mixotrophs to photoautotrophs.</title>
        <authorList>
            <person name="Ban H."/>
            <person name="Sato S."/>
            <person name="Yoshikawa S."/>
            <person name="Yamada K."/>
            <person name="Nakamura Y."/>
            <person name="Ichinomiya M."/>
            <person name="Sato N."/>
            <person name="Blanc-Mathieu R."/>
            <person name="Endo H."/>
            <person name="Kuwata A."/>
            <person name="Ogata H."/>
        </authorList>
    </citation>
    <scope>NUCLEOTIDE SEQUENCE [LARGE SCALE GENOMIC DNA]</scope>
    <source>
        <strain evidence="4">NIES 3701</strain>
    </source>
</reference>
<evidence type="ECO:0000259" key="2">
    <source>
        <dbReference type="Pfam" id="PF12697"/>
    </source>
</evidence>
<dbReference type="Gene3D" id="3.40.50.1820">
    <property type="entry name" value="alpha/beta hydrolase"/>
    <property type="match status" value="1"/>
</dbReference>
<evidence type="ECO:0000313" key="4">
    <source>
        <dbReference type="Proteomes" id="UP001165085"/>
    </source>
</evidence>
<feature type="chain" id="PRO_5040799741" description="AB hydrolase-1 domain-containing protein" evidence="1">
    <location>
        <begin position="20"/>
        <end position="480"/>
    </location>
</feature>
<dbReference type="AlphaFoldDB" id="A0A9W7BZF0"/>
<accession>A0A9W7BZF0</accession>
<dbReference type="EMBL" id="BRXY01000545">
    <property type="protein sequence ID" value="GMH99387.1"/>
    <property type="molecule type" value="Genomic_DNA"/>
</dbReference>
<keyword evidence="4" id="KW-1185">Reference proteome</keyword>
<gene>
    <name evidence="3" type="ORF">TrST_g8950</name>
</gene>
<organism evidence="3 4">
    <name type="scientific">Triparma strigata</name>
    <dbReference type="NCBI Taxonomy" id="1606541"/>
    <lineage>
        <taxon>Eukaryota</taxon>
        <taxon>Sar</taxon>
        <taxon>Stramenopiles</taxon>
        <taxon>Ochrophyta</taxon>
        <taxon>Bolidophyceae</taxon>
        <taxon>Parmales</taxon>
        <taxon>Triparmaceae</taxon>
        <taxon>Triparma</taxon>
    </lineage>
</organism>
<name>A0A9W7BZF0_9STRA</name>
<feature type="signal peptide" evidence="1">
    <location>
        <begin position="1"/>
        <end position="19"/>
    </location>
</feature>
<dbReference type="InterPro" id="IPR000073">
    <property type="entry name" value="AB_hydrolase_1"/>
</dbReference>
<evidence type="ECO:0000313" key="3">
    <source>
        <dbReference type="EMBL" id="GMH99387.1"/>
    </source>
</evidence>
<protein>
    <recommendedName>
        <fullName evidence="2">AB hydrolase-1 domain-containing protein</fullName>
    </recommendedName>
</protein>
<feature type="domain" description="AB hydrolase-1" evidence="2">
    <location>
        <begin position="221"/>
        <end position="332"/>
    </location>
</feature>
<dbReference type="Proteomes" id="UP001165085">
    <property type="component" value="Unassembled WGS sequence"/>
</dbReference>
<dbReference type="PANTHER" id="PTHR37471">
    <property type="entry name" value="UNNAMED PRODUCT"/>
    <property type="match status" value="1"/>
</dbReference>
<dbReference type="PANTHER" id="PTHR37471:SF1">
    <property type="entry name" value="AB HYDROLASE-1 DOMAIN-CONTAINING PROTEIN"/>
    <property type="match status" value="1"/>
</dbReference>
<dbReference type="Pfam" id="PF12697">
    <property type="entry name" value="Abhydrolase_6"/>
    <property type="match status" value="1"/>
</dbReference>
<proteinExistence type="predicted"/>
<sequence length="480" mass="54152">MILALRSLSLSLILYVTHTKVERPGPLLFLFAMLINLDTTKMNRFQALIDYLEANPTPPSKSFVYKSWRQFAIAKFTTLVEEHPEIAIRMIKFVFFQKSSLSLLSKRNVAVALHAVFMSRGVYESKDSFEHDVKILEHIIEPLGEFNKEETNFESLRPNNPKTNPMKLTPINYPLVITIPKFVVRVAANATMRHVQGFTRRNCSTGLVYWSRTRDINRPTLVFFHGIGMGMVPYLAFVPAFARDVPNVILIEFPGISGHKLREGSPPYPTVEEIALSLRVHLKATVAPKSKCIGVSHSFGTMVLSSIMNYNPDTFAATVYLDPVNFFAGATSLGPILYIPLSVPVFIDCIKKRDPFKFVTHLAAGDIYTQHLIKNVQEFGEYASRENDDICLVVLSGNDPLVDARGVRDTLKPSTETWLYENNIHGDIIVRPEFHKRLKSWIEDVCEKLENEAKPLFVVTKAKDGLLRRSSASCSQLSSS</sequence>